<evidence type="ECO:0000313" key="1">
    <source>
        <dbReference type="EMBL" id="OSJ33449.1"/>
    </source>
</evidence>
<comment type="caution">
    <text evidence="1">The sequence shown here is derived from an EMBL/GenBank/DDBJ whole genome shotgun (WGS) entry which is preliminary data.</text>
</comment>
<dbReference type="Proteomes" id="UP000193335">
    <property type="component" value="Unassembled WGS sequence"/>
</dbReference>
<reference evidence="1 2" key="1">
    <citation type="submission" date="2017-03" db="EMBL/GenBank/DDBJ databases">
        <title>Whole genome sequences of fourteen strains of Bradyrhizobium canariense and one strain of Bradyrhizobium japonicum isolated from Lupinus (Papilionoideae: Genisteae) species in Algeria.</title>
        <authorList>
            <person name="Crovadore J."/>
            <person name="Chekireb D."/>
            <person name="Brachmann A."/>
            <person name="Chablais R."/>
            <person name="Cochard B."/>
            <person name="Lefort F."/>
        </authorList>
    </citation>
    <scope>NUCLEOTIDE SEQUENCE [LARGE SCALE GENOMIC DNA]</scope>
    <source>
        <strain evidence="1 2">UBMA197</strain>
    </source>
</reference>
<name>A0A1Y2JQ84_BRAJP</name>
<organism evidence="1 2">
    <name type="scientific">Bradyrhizobium japonicum</name>
    <dbReference type="NCBI Taxonomy" id="375"/>
    <lineage>
        <taxon>Bacteria</taxon>
        <taxon>Pseudomonadati</taxon>
        <taxon>Pseudomonadota</taxon>
        <taxon>Alphaproteobacteria</taxon>
        <taxon>Hyphomicrobiales</taxon>
        <taxon>Nitrobacteraceae</taxon>
        <taxon>Bradyrhizobium</taxon>
    </lineage>
</organism>
<dbReference type="AlphaFoldDB" id="A0A1Y2JQ84"/>
<evidence type="ECO:0000313" key="2">
    <source>
        <dbReference type="Proteomes" id="UP000193335"/>
    </source>
</evidence>
<accession>A0A1Y2JQ84</accession>
<gene>
    <name evidence="1" type="ORF">BSZ19_15480</name>
</gene>
<dbReference type="EMBL" id="NAFL01000241">
    <property type="protein sequence ID" value="OSJ33449.1"/>
    <property type="molecule type" value="Genomic_DNA"/>
</dbReference>
<protein>
    <submittedName>
        <fullName evidence="1">Uncharacterized protein</fullName>
    </submittedName>
</protein>
<proteinExistence type="predicted"/>
<sequence length="76" mass="8306">MRRPRKAIAVERGGMSGHGANSGLMRGNKQSLWKARTAVPAAAPSVFDPGLQQIASECLYGVRGMKFGLQTLDRYW</sequence>